<dbReference type="InterPro" id="IPR015424">
    <property type="entry name" value="PyrdxlP-dep_Trfase"/>
</dbReference>
<dbReference type="Proteomes" id="UP000663865">
    <property type="component" value="Unassembled WGS sequence"/>
</dbReference>
<dbReference type="AlphaFoldDB" id="A0A817YT17"/>
<dbReference type="SUPFAM" id="SSF53383">
    <property type="entry name" value="PLP-dependent transferases"/>
    <property type="match status" value="1"/>
</dbReference>
<dbReference type="Pfam" id="PF00266">
    <property type="entry name" value="Aminotran_5"/>
    <property type="match status" value="1"/>
</dbReference>
<organism evidence="3 5">
    <name type="scientific">Rotaria socialis</name>
    <dbReference type="NCBI Taxonomy" id="392032"/>
    <lineage>
        <taxon>Eukaryota</taxon>
        <taxon>Metazoa</taxon>
        <taxon>Spiralia</taxon>
        <taxon>Gnathifera</taxon>
        <taxon>Rotifera</taxon>
        <taxon>Eurotatoria</taxon>
        <taxon>Bdelloidea</taxon>
        <taxon>Philodinida</taxon>
        <taxon>Philodinidae</taxon>
        <taxon>Rotaria</taxon>
    </lineage>
</organism>
<dbReference type="PANTHER" id="PTHR43686">
    <property type="entry name" value="SULFURTRANSFERASE-RELATED"/>
    <property type="match status" value="1"/>
</dbReference>
<dbReference type="EMBL" id="CAJOBS010000384">
    <property type="protein sequence ID" value="CAF4564779.1"/>
    <property type="molecule type" value="Genomic_DNA"/>
</dbReference>
<evidence type="ECO:0000313" key="4">
    <source>
        <dbReference type="EMBL" id="CAF4564779.1"/>
    </source>
</evidence>
<feature type="compositionally biased region" description="Polar residues" evidence="1">
    <location>
        <begin position="94"/>
        <end position="117"/>
    </location>
</feature>
<dbReference type="InterPro" id="IPR015421">
    <property type="entry name" value="PyrdxlP-dep_Trfase_major"/>
</dbReference>
<comment type="caution">
    <text evidence="3">The sequence shown here is derived from an EMBL/GenBank/DDBJ whole genome shotgun (WGS) entry which is preliminary data.</text>
</comment>
<dbReference type="Proteomes" id="UP000663838">
    <property type="component" value="Unassembled WGS sequence"/>
</dbReference>
<evidence type="ECO:0000313" key="3">
    <source>
        <dbReference type="EMBL" id="CAF3382569.1"/>
    </source>
</evidence>
<evidence type="ECO:0000259" key="2">
    <source>
        <dbReference type="Pfam" id="PF00266"/>
    </source>
</evidence>
<reference evidence="3" key="1">
    <citation type="submission" date="2021-02" db="EMBL/GenBank/DDBJ databases">
        <authorList>
            <person name="Nowell W R."/>
        </authorList>
    </citation>
    <scope>NUCLEOTIDE SEQUENCE</scope>
</reference>
<accession>A0A817YT17</accession>
<protein>
    <recommendedName>
        <fullName evidence="2">Aminotransferase class V domain-containing protein</fullName>
    </recommendedName>
</protein>
<feature type="domain" description="Aminotransferase class V" evidence="2">
    <location>
        <begin position="180"/>
        <end position="548"/>
    </location>
</feature>
<dbReference type="PANTHER" id="PTHR43686:SF1">
    <property type="entry name" value="AMINOTRAN_5 DOMAIN-CONTAINING PROTEIN"/>
    <property type="match status" value="1"/>
</dbReference>
<feature type="compositionally biased region" description="Basic and acidic residues" evidence="1">
    <location>
        <begin position="82"/>
        <end position="93"/>
    </location>
</feature>
<feature type="region of interest" description="Disordered" evidence="1">
    <location>
        <begin position="76"/>
        <end position="119"/>
    </location>
</feature>
<proteinExistence type="predicted"/>
<sequence length="749" mass="84804">MAHSQDQTTEYFQSLTNCNDRQVVVEFLKIYEWDVNFATEAFLAEYDAERVANVKPNLLTLLRTISPKTEIRYSLTNEDSTEQEKSSENHDQQAKNPSLDLSSHSETESYSNHTTAPLNIAPSDDQVHQLLASNAETISSNLPDIKQCDKSKQQLLQCIDSNVIGKNHRINTPWGSRKIVYADYTASGRCLRFIEDYMMINVLPFYANTHSENNACALQTTKYREESRTLIKRCVNATNDDVAIFTGSGATAAINKLVDVLQLKDETVRRQTVVFISTFEHHSNILPWKETGVEVIRIPNNKQGLMDDNFLTAQLKKYRDECKKRIICTFNAASNVTGIRTDVDNISTLVHQYHGLIFWDYAAAAPYVKIDMNPSEIASKDAVFISTHKFVGGPAAPGILIAKRKIFTNEVPSDCGGGTVNFVTRTQTEYVKDIETREEGGTPNILGSIRAGLVFHLKESVGCHTIETREDALVEKFFARFRNHHTLFVLGPSTVARLGIFSFLIYVPSIQKYLHHNFICVLLNDLFGIQVRSGCSCAGPYVLDLLNINDETADIYAKFITANENNRLGEIPKIELMKPGFTRFNLSYFASDEEVDYILNAVEFIATDGWKFLSLYTYNPKTAVWRARSIASQDSLSQYHSLQMISFKNGTMEGNPEEQQIKLFNSDTPPLITNISSNDPIEEARLIANKIPKYVYENIDFRNDPPLNIPDEYKDFIWFAIPKDSIRKIVNDVEQKDSKAVPFRPNNDN</sequence>
<dbReference type="InterPro" id="IPR015422">
    <property type="entry name" value="PyrdxlP-dep_Trfase_small"/>
</dbReference>
<dbReference type="Gene3D" id="3.90.1150.10">
    <property type="entry name" value="Aspartate Aminotransferase, domain 1"/>
    <property type="match status" value="1"/>
</dbReference>
<dbReference type="Gene3D" id="3.40.640.10">
    <property type="entry name" value="Type I PLP-dependent aspartate aminotransferase-like (Major domain)"/>
    <property type="match status" value="1"/>
</dbReference>
<gene>
    <name evidence="3" type="ORF">KIK155_LOCUS6441</name>
    <name evidence="4" type="ORF">TOA249_LOCUS8176</name>
</gene>
<evidence type="ECO:0000313" key="5">
    <source>
        <dbReference type="Proteomes" id="UP000663865"/>
    </source>
</evidence>
<evidence type="ECO:0000256" key="1">
    <source>
        <dbReference type="SAM" id="MobiDB-lite"/>
    </source>
</evidence>
<dbReference type="InterPro" id="IPR000192">
    <property type="entry name" value="Aminotrans_V_dom"/>
</dbReference>
<name>A0A817YT17_9BILA</name>
<dbReference type="EMBL" id="CAJNYV010000762">
    <property type="protein sequence ID" value="CAF3382569.1"/>
    <property type="molecule type" value="Genomic_DNA"/>
</dbReference>